<keyword evidence="7" id="KW-1185">Reference proteome</keyword>
<dbReference type="InterPro" id="IPR017226">
    <property type="entry name" value="BHMT-like"/>
</dbReference>
<organism evidence="6 7">
    <name type="scientific">Ramularia collo-cygni</name>
    <dbReference type="NCBI Taxonomy" id="112498"/>
    <lineage>
        <taxon>Eukaryota</taxon>
        <taxon>Fungi</taxon>
        <taxon>Dikarya</taxon>
        <taxon>Ascomycota</taxon>
        <taxon>Pezizomycotina</taxon>
        <taxon>Dothideomycetes</taxon>
        <taxon>Dothideomycetidae</taxon>
        <taxon>Mycosphaerellales</taxon>
        <taxon>Mycosphaerellaceae</taxon>
        <taxon>Ramularia</taxon>
    </lineage>
</organism>
<dbReference type="GO" id="GO:0008270">
    <property type="term" value="F:zinc ion binding"/>
    <property type="evidence" value="ECO:0007669"/>
    <property type="project" value="InterPro"/>
</dbReference>
<dbReference type="GO" id="GO:0008168">
    <property type="term" value="F:methyltransferase activity"/>
    <property type="evidence" value="ECO:0007669"/>
    <property type="project" value="UniProtKB-UniRule"/>
</dbReference>
<feature type="binding site" evidence="3 4">
    <location>
        <position position="287"/>
    </location>
    <ligand>
        <name>Zn(2+)</name>
        <dbReference type="ChEBI" id="CHEBI:29105"/>
    </ligand>
</feature>
<dbReference type="PIRSF" id="PIRSF037505">
    <property type="entry name" value="Betaine_HMT"/>
    <property type="match status" value="1"/>
</dbReference>
<feature type="binding site" evidence="3 4">
    <location>
        <position position="205"/>
    </location>
    <ligand>
        <name>Zn(2+)</name>
        <dbReference type="ChEBI" id="CHEBI:29105"/>
    </ligand>
</feature>
<dbReference type="RefSeq" id="XP_023622456.1">
    <property type="nucleotide sequence ID" value="XM_023766688.1"/>
</dbReference>
<dbReference type="AlphaFoldDB" id="A0A2D3USE5"/>
<dbReference type="Gene3D" id="3.20.20.330">
    <property type="entry name" value="Homocysteine-binding-like domain"/>
    <property type="match status" value="1"/>
</dbReference>
<keyword evidence="2 4" id="KW-0808">Transferase</keyword>
<evidence type="ECO:0000259" key="5">
    <source>
        <dbReference type="PROSITE" id="PS50970"/>
    </source>
</evidence>
<dbReference type="InterPro" id="IPR036589">
    <property type="entry name" value="HCY_dom_sf"/>
</dbReference>
<dbReference type="PROSITE" id="PS50970">
    <property type="entry name" value="HCY"/>
    <property type="match status" value="1"/>
</dbReference>
<dbReference type="Pfam" id="PF02574">
    <property type="entry name" value="S-methyl_trans"/>
    <property type="match status" value="1"/>
</dbReference>
<keyword evidence="3 4" id="KW-0479">Metal-binding</keyword>
<accession>A0A2D3USE5</accession>
<dbReference type="PANTHER" id="PTHR11103">
    <property type="entry name" value="SLR1189 PROTEIN"/>
    <property type="match status" value="1"/>
</dbReference>
<evidence type="ECO:0000256" key="1">
    <source>
        <dbReference type="ARBA" id="ARBA00022603"/>
    </source>
</evidence>
<dbReference type="GO" id="GO:0032259">
    <property type="term" value="P:methylation"/>
    <property type="evidence" value="ECO:0007669"/>
    <property type="project" value="UniProtKB-KW"/>
</dbReference>
<dbReference type="PANTHER" id="PTHR11103:SF18">
    <property type="entry name" value="SLR1189 PROTEIN"/>
    <property type="match status" value="1"/>
</dbReference>
<dbReference type="Proteomes" id="UP000225277">
    <property type="component" value="Unassembled WGS sequence"/>
</dbReference>
<reference evidence="6 7" key="1">
    <citation type="submission" date="2016-03" db="EMBL/GenBank/DDBJ databases">
        <authorList>
            <person name="Ploux O."/>
        </authorList>
    </citation>
    <scope>NUCLEOTIDE SEQUENCE [LARGE SCALE GENOMIC DNA]</scope>
    <source>
        <strain evidence="6 7">URUG2</strain>
    </source>
</reference>
<comment type="cofactor">
    <cofactor evidence="3">
        <name>Zn(2+)</name>
        <dbReference type="ChEBI" id="CHEBI:29105"/>
    </cofactor>
    <text evidence="3">Binds 1 zinc ion per subunit.</text>
</comment>
<dbReference type="EMBL" id="FJUY01000001">
    <property type="protein sequence ID" value="CZT15560.1"/>
    <property type="molecule type" value="Genomic_DNA"/>
</dbReference>
<evidence type="ECO:0000313" key="7">
    <source>
        <dbReference type="Proteomes" id="UP000225277"/>
    </source>
</evidence>
<dbReference type="GeneID" id="35596672"/>
<feature type="binding site" evidence="3 4">
    <location>
        <position position="286"/>
    </location>
    <ligand>
        <name>Zn(2+)</name>
        <dbReference type="ChEBI" id="CHEBI:29105"/>
    </ligand>
</feature>
<evidence type="ECO:0000256" key="4">
    <source>
        <dbReference type="PROSITE-ProRule" id="PRU00333"/>
    </source>
</evidence>
<dbReference type="STRING" id="112498.A0A2D3USE5"/>
<feature type="domain" description="Hcy-binding" evidence="5">
    <location>
        <begin position="1"/>
        <end position="301"/>
    </location>
</feature>
<protein>
    <recommendedName>
        <fullName evidence="5">Hcy-binding domain-containing protein</fullName>
    </recommendedName>
</protein>
<gene>
    <name evidence="6" type="ORF">RCC_01413</name>
</gene>
<sequence length="306" mass="32984">MTDTIIVLDGGMSRELIRIGAPFQQPEWSALALLEAPHLVKQAHQEFAAAGADVLTTNTYALVPFHINEDRFWSRGEELSALAGQLAKEAADAFVGKRVAGSLPPMFGSYEPALFDPTTVQSRLAVLIRGLSSHVDLWLGETLSLIAEAEAVKWAVKESGKPLWISFTLEDDGPQAPARLRSGESVEDAARWSLDAGIEALLFNCSRPEYMNAAVLEAQRVFTGMTMPEDSKAPLIGVYGNAFELKSTDDAANVGISSTRKDLNAVKYSDFARQWVSSGASIVGGCCGIGTEHIQDLSSALKKREA</sequence>
<keyword evidence="3 4" id="KW-0862">Zinc</keyword>
<dbReference type="GO" id="GO:0009086">
    <property type="term" value="P:methionine biosynthetic process"/>
    <property type="evidence" value="ECO:0007669"/>
    <property type="project" value="InterPro"/>
</dbReference>
<name>A0A2D3USE5_9PEZI</name>
<evidence type="ECO:0000256" key="3">
    <source>
        <dbReference type="PIRSR" id="PIRSR037505-2"/>
    </source>
</evidence>
<keyword evidence="1 4" id="KW-0489">Methyltransferase</keyword>
<dbReference type="OrthoDB" id="261426at2759"/>
<evidence type="ECO:0000256" key="2">
    <source>
        <dbReference type="ARBA" id="ARBA00022679"/>
    </source>
</evidence>
<proteinExistence type="predicted"/>
<dbReference type="SUPFAM" id="SSF82282">
    <property type="entry name" value="Homocysteine S-methyltransferase"/>
    <property type="match status" value="1"/>
</dbReference>
<evidence type="ECO:0000313" key="6">
    <source>
        <dbReference type="EMBL" id="CZT15560.1"/>
    </source>
</evidence>
<dbReference type="InterPro" id="IPR003726">
    <property type="entry name" value="HCY_dom"/>
</dbReference>